<protein>
    <recommendedName>
        <fullName evidence="9 10">Large ribosomal subunit protein uL1</fullName>
    </recommendedName>
</protein>
<organism evidence="12">
    <name type="scientific">Desulfatirhabdium butyrativorans</name>
    <dbReference type="NCBI Taxonomy" id="340467"/>
    <lineage>
        <taxon>Bacteria</taxon>
        <taxon>Pseudomonadati</taxon>
        <taxon>Thermodesulfobacteriota</taxon>
        <taxon>Desulfobacteria</taxon>
        <taxon>Desulfobacterales</taxon>
        <taxon>Desulfatirhabdiaceae</taxon>
        <taxon>Desulfatirhabdium</taxon>
    </lineage>
</organism>
<dbReference type="HAMAP" id="MF_01318_B">
    <property type="entry name" value="Ribosomal_uL1_B"/>
    <property type="match status" value="1"/>
</dbReference>
<evidence type="ECO:0000256" key="6">
    <source>
        <dbReference type="ARBA" id="ARBA00022884"/>
    </source>
</evidence>
<dbReference type="EMBL" id="DSUH01000388">
    <property type="protein sequence ID" value="HGU34536.1"/>
    <property type="molecule type" value="Genomic_DNA"/>
</dbReference>
<evidence type="ECO:0000256" key="7">
    <source>
        <dbReference type="ARBA" id="ARBA00022980"/>
    </source>
</evidence>
<evidence type="ECO:0000256" key="8">
    <source>
        <dbReference type="ARBA" id="ARBA00023274"/>
    </source>
</evidence>
<dbReference type="PIRSF" id="PIRSF002155">
    <property type="entry name" value="Ribosomal_L1"/>
    <property type="match status" value="1"/>
</dbReference>
<dbReference type="FunFam" id="3.40.50.790:FF:000001">
    <property type="entry name" value="50S ribosomal protein L1"/>
    <property type="match status" value="1"/>
</dbReference>
<keyword evidence="3 10" id="KW-0820">tRNA-binding</keyword>
<dbReference type="GO" id="GO:0019843">
    <property type="term" value="F:rRNA binding"/>
    <property type="evidence" value="ECO:0007669"/>
    <property type="project" value="UniProtKB-UniRule"/>
</dbReference>
<dbReference type="GO" id="GO:0015934">
    <property type="term" value="C:large ribosomal subunit"/>
    <property type="evidence" value="ECO:0007669"/>
    <property type="project" value="InterPro"/>
</dbReference>
<keyword evidence="7 10" id="KW-0689">Ribosomal protein</keyword>
<comment type="function">
    <text evidence="10">Binds directly to 23S rRNA. The L1 stalk is quite mobile in the ribosome, and is involved in E site tRNA release.</text>
</comment>
<dbReference type="AlphaFoldDB" id="A0A7C4W2N5"/>
<evidence type="ECO:0000256" key="10">
    <source>
        <dbReference type="HAMAP-Rule" id="MF_01318"/>
    </source>
</evidence>
<dbReference type="InterPro" id="IPR028364">
    <property type="entry name" value="Ribosomal_uL1/biogenesis"/>
</dbReference>
<evidence type="ECO:0000256" key="4">
    <source>
        <dbReference type="ARBA" id="ARBA00022730"/>
    </source>
</evidence>
<dbReference type="Pfam" id="PF00687">
    <property type="entry name" value="Ribosomal_L1"/>
    <property type="match status" value="1"/>
</dbReference>
<proteinExistence type="inferred from homology"/>
<sequence length="232" mass="24969">MATRGKKFIESKRKIDTTKRYSLSEAVQLAIESSYVKFNESIDIAVRLGVDPRHADQMVRGTVVLPNGLGKTVRVLVFAKGDKEKEALEAGADYAGGDELVEKIKNGWLEFDKAVATPDMMGVVGKIGKILGPRGLMPNAKTGTVTFDVAKAVNELKAGKIDFRTEKAGIVHAPMGKVSFGVDKILQNMNAFLETIIKLKPSASKGTYVRSIAVSTTMGPGIKVDASSLRTL</sequence>
<gene>
    <name evidence="10" type="primary">rplA</name>
    <name evidence="12" type="ORF">ENS29_17075</name>
</gene>
<comment type="subunit">
    <text evidence="10">Part of the 50S ribosomal subunit.</text>
</comment>
<dbReference type="GO" id="GO:0000049">
    <property type="term" value="F:tRNA binding"/>
    <property type="evidence" value="ECO:0007669"/>
    <property type="project" value="UniProtKB-KW"/>
</dbReference>
<comment type="function">
    <text evidence="10">Protein L1 is also a translational repressor protein, it controls the translation of the L11 operon by binding to its mRNA.</text>
</comment>
<dbReference type="PANTHER" id="PTHR36427">
    <property type="entry name" value="54S RIBOSOMAL PROTEIN L1, MITOCHONDRIAL"/>
    <property type="match status" value="1"/>
</dbReference>
<evidence type="ECO:0000256" key="2">
    <source>
        <dbReference type="ARBA" id="ARBA00022491"/>
    </source>
</evidence>
<reference evidence="12" key="1">
    <citation type="journal article" date="2020" name="mSystems">
        <title>Genome- and Community-Level Interaction Insights into Carbon Utilization and Element Cycling Functions of Hydrothermarchaeota in Hydrothermal Sediment.</title>
        <authorList>
            <person name="Zhou Z."/>
            <person name="Liu Y."/>
            <person name="Xu W."/>
            <person name="Pan J."/>
            <person name="Luo Z.H."/>
            <person name="Li M."/>
        </authorList>
    </citation>
    <scope>NUCLEOTIDE SEQUENCE [LARGE SCALE GENOMIC DNA]</scope>
    <source>
        <strain evidence="12">SpSt-477</strain>
    </source>
</reference>
<name>A0A7C4W2N5_9BACT</name>
<keyword evidence="4 10" id="KW-0699">rRNA-binding</keyword>
<evidence type="ECO:0000256" key="9">
    <source>
        <dbReference type="ARBA" id="ARBA00035241"/>
    </source>
</evidence>
<dbReference type="GO" id="GO:0003735">
    <property type="term" value="F:structural constituent of ribosome"/>
    <property type="evidence" value="ECO:0007669"/>
    <property type="project" value="InterPro"/>
</dbReference>
<keyword evidence="2 10" id="KW-0678">Repressor</keyword>
<dbReference type="InterPro" id="IPR002143">
    <property type="entry name" value="Ribosomal_uL1"/>
</dbReference>
<dbReference type="PANTHER" id="PTHR36427:SF3">
    <property type="entry name" value="LARGE RIBOSOMAL SUBUNIT PROTEIN UL1M"/>
    <property type="match status" value="1"/>
</dbReference>
<evidence type="ECO:0000256" key="11">
    <source>
        <dbReference type="RuleBase" id="RU000659"/>
    </source>
</evidence>
<dbReference type="InterPro" id="IPR005878">
    <property type="entry name" value="Ribosom_uL1_bac-type"/>
</dbReference>
<dbReference type="NCBIfam" id="TIGR01169">
    <property type="entry name" value="rplA_bact"/>
    <property type="match status" value="1"/>
</dbReference>
<dbReference type="Gene3D" id="3.40.50.790">
    <property type="match status" value="1"/>
</dbReference>
<keyword evidence="8 10" id="KW-0687">Ribonucleoprotein</keyword>
<dbReference type="InterPro" id="IPR023673">
    <property type="entry name" value="Ribosomal_uL1_CS"/>
</dbReference>
<dbReference type="PROSITE" id="PS01199">
    <property type="entry name" value="RIBOSOMAL_L1"/>
    <property type="match status" value="1"/>
</dbReference>
<evidence type="ECO:0000256" key="1">
    <source>
        <dbReference type="ARBA" id="ARBA00010531"/>
    </source>
</evidence>
<keyword evidence="5 10" id="KW-0810">Translation regulation</keyword>
<dbReference type="InterPro" id="IPR023674">
    <property type="entry name" value="Ribosomal_uL1-like"/>
</dbReference>
<evidence type="ECO:0000256" key="3">
    <source>
        <dbReference type="ARBA" id="ARBA00022555"/>
    </source>
</evidence>
<dbReference type="GO" id="GO:0006417">
    <property type="term" value="P:regulation of translation"/>
    <property type="evidence" value="ECO:0007669"/>
    <property type="project" value="UniProtKB-KW"/>
</dbReference>
<evidence type="ECO:0000256" key="5">
    <source>
        <dbReference type="ARBA" id="ARBA00022845"/>
    </source>
</evidence>
<keyword evidence="6 10" id="KW-0694">RNA-binding</keyword>
<evidence type="ECO:0000313" key="12">
    <source>
        <dbReference type="EMBL" id="HGU34536.1"/>
    </source>
</evidence>
<comment type="caution">
    <text evidence="12">The sequence shown here is derived from an EMBL/GenBank/DDBJ whole genome shotgun (WGS) entry which is preliminary data.</text>
</comment>
<dbReference type="SUPFAM" id="SSF56808">
    <property type="entry name" value="Ribosomal protein L1"/>
    <property type="match status" value="1"/>
</dbReference>
<accession>A0A7C4W2N5</accession>
<dbReference type="InterPro" id="IPR016095">
    <property type="entry name" value="Ribosomal_uL1_3-a/b-sand"/>
</dbReference>
<dbReference type="Gene3D" id="3.30.190.20">
    <property type="match status" value="1"/>
</dbReference>
<comment type="similarity">
    <text evidence="1 10 11">Belongs to the universal ribosomal protein uL1 family.</text>
</comment>
<dbReference type="CDD" id="cd00403">
    <property type="entry name" value="Ribosomal_L1"/>
    <property type="match status" value="1"/>
</dbReference>
<dbReference type="GO" id="GO:0006412">
    <property type="term" value="P:translation"/>
    <property type="evidence" value="ECO:0007669"/>
    <property type="project" value="UniProtKB-UniRule"/>
</dbReference>